<dbReference type="PANTHER" id="PTHR28112:SF1">
    <property type="entry name" value="SRP-INDEPENDENT TARGETING PROTEIN 3"/>
    <property type="match status" value="1"/>
</dbReference>
<protein>
    <submittedName>
        <fullName evidence="3">Uncharacterized protein</fullName>
    </submittedName>
</protein>
<sequence>MSGIAKYRDFLIISGLGIASIIIDANNPTTVKWVRYFYYGVQCFNFFIMFLVHADIKNKNENQKFQYTKVSSTMGAIGEDEVRVISTSIKDYDYKQNAVLLRSSLIMLCILSFLHYAFGWTRILLLQLYLPIKILLIHPMVEVHVLQREAKGNLARPWNMYSKIPASTFGNLITERPVTPKDIKEKKKEEKNTTLEQKAKKMKNRR</sequence>
<name>A0A1Y1V3B0_9FUNG</name>
<keyword evidence="2" id="KW-0812">Transmembrane</keyword>
<dbReference type="InterPro" id="IPR012098">
    <property type="entry name" value="SND3_fun"/>
</dbReference>
<dbReference type="GO" id="GO:0045047">
    <property type="term" value="P:protein targeting to ER"/>
    <property type="evidence" value="ECO:0007669"/>
    <property type="project" value="InterPro"/>
</dbReference>
<feature type="transmembrane region" description="Helical" evidence="2">
    <location>
        <begin position="124"/>
        <end position="146"/>
    </location>
</feature>
<evidence type="ECO:0000256" key="2">
    <source>
        <dbReference type="SAM" id="Phobius"/>
    </source>
</evidence>
<dbReference type="GO" id="GO:0005739">
    <property type="term" value="C:mitochondrion"/>
    <property type="evidence" value="ECO:0007669"/>
    <property type="project" value="TreeGrafter"/>
</dbReference>
<evidence type="ECO:0000313" key="4">
    <source>
        <dbReference type="Proteomes" id="UP000193719"/>
    </source>
</evidence>
<dbReference type="PANTHER" id="PTHR28112">
    <property type="entry name" value="SRP-INDEPENDENT TARGETING PROTEIN 3"/>
    <property type="match status" value="1"/>
</dbReference>
<keyword evidence="2" id="KW-1133">Transmembrane helix</keyword>
<keyword evidence="2" id="KW-0472">Membrane</keyword>
<feature type="transmembrane region" description="Helical" evidence="2">
    <location>
        <begin position="99"/>
        <end position="118"/>
    </location>
</feature>
<evidence type="ECO:0000313" key="3">
    <source>
        <dbReference type="EMBL" id="ORX45398.1"/>
    </source>
</evidence>
<dbReference type="Pfam" id="PF10032">
    <property type="entry name" value="Pho88"/>
    <property type="match status" value="1"/>
</dbReference>
<evidence type="ECO:0000256" key="1">
    <source>
        <dbReference type="SAM" id="MobiDB-lite"/>
    </source>
</evidence>
<dbReference type="AlphaFoldDB" id="A0A1Y1V3B0"/>
<feature type="compositionally biased region" description="Basic and acidic residues" evidence="1">
    <location>
        <begin position="178"/>
        <end position="199"/>
    </location>
</feature>
<dbReference type="EMBL" id="MCFH01000040">
    <property type="protein sequence ID" value="ORX45398.1"/>
    <property type="molecule type" value="Genomic_DNA"/>
</dbReference>
<accession>A0A1Y1V3B0</accession>
<comment type="caution">
    <text evidence="3">The sequence shown here is derived from an EMBL/GenBank/DDBJ whole genome shotgun (WGS) entry which is preliminary data.</text>
</comment>
<dbReference type="OrthoDB" id="18139at2759"/>
<feature type="transmembrane region" description="Helical" evidence="2">
    <location>
        <begin position="37"/>
        <end position="56"/>
    </location>
</feature>
<feature type="region of interest" description="Disordered" evidence="1">
    <location>
        <begin position="177"/>
        <end position="206"/>
    </location>
</feature>
<feature type="transmembrane region" description="Helical" evidence="2">
    <location>
        <begin position="7"/>
        <end position="25"/>
    </location>
</feature>
<reference evidence="3 4" key="1">
    <citation type="submission" date="2016-08" db="EMBL/GenBank/DDBJ databases">
        <title>Genomes of anaerobic fungi encode conserved fungal cellulosomes for biomass hydrolysis.</title>
        <authorList>
            <consortium name="DOE Joint Genome Institute"/>
            <person name="Haitjema C.H."/>
            <person name="Gilmore S.P."/>
            <person name="Henske J.K."/>
            <person name="Solomon K.V."/>
            <person name="De Groot R."/>
            <person name="Kuo A."/>
            <person name="Mondo S.J."/>
            <person name="Salamov A.A."/>
            <person name="Labutti K."/>
            <person name="Zhao Z."/>
            <person name="Chiniquy J."/>
            <person name="Barry K."/>
            <person name="Brewer H.M."/>
            <person name="Purvine S.O."/>
            <person name="Wright A.T."/>
            <person name="Boxma B."/>
            <person name="Van Alen T."/>
            <person name="Hackstein J.H."/>
            <person name="Baker S.E."/>
            <person name="Grigoriev I.V."/>
            <person name="O'Malley M.A."/>
        </authorList>
    </citation>
    <scope>NUCLEOTIDE SEQUENCE [LARGE SCALE GENOMIC DNA]</scope>
    <source>
        <strain evidence="4">finn</strain>
    </source>
</reference>
<reference evidence="3 4" key="2">
    <citation type="submission" date="2016-08" db="EMBL/GenBank/DDBJ databases">
        <title>Pervasive Adenine N6-methylation of Active Genes in Fungi.</title>
        <authorList>
            <consortium name="DOE Joint Genome Institute"/>
            <person name="Mondo S.J."/>
            <person name="Dannebaum R.O."/>
            <person name="Kuo R.C."/>
            <person name="Labutti K."/>
            <person name="Haridas S."/>
            <person name="Kuo A."/>
            <person name="Salamov A."/>
            <person name="Ahrendt S.R."/>
            <person name="Lipzen A."/>
            <person name="Sullivan W."/>
            <person name="Andreopoulos W.B."/>
            <person name="Clum A."/>
            <person name="Lindquist E."/>
            <person name="Daum C."/>
            <person name="Ramamoorthy G.K."/>
            <person name="Gryganskyi A."/>
            <person name="Culley D."/>
            <person name="Magnuson J.K."/>
            <person name="James T.Y."/>
            <person name="O'Malley M.A."/>
            <person name="Stajich J.E."/>
            <person name="Spatafora J.W."/>
            <person name="Visel A."/>
            <person name="Grigoriev I.V."/>
        </authorList>
    </citation>
    <scope>NUCLEOTIDE SEQUENCE [LARGE SCALE GENOMIC DNA]</scope>
    <source>
        <strain evidence="4">finn</strain>
    </source>
</reference>
<proteinExistence type="predicted"/>
<organism evidence="3 4">
    <name type="scientific">Piromyces finnis</name>
    <dbReference type="NCBI Taxonomy" id="1754191"/>
    <lineage>
        <taxon>Eukaryota</taxon>
        <taxon>Fungi</taxon>
        <taxon>Fungi incertae sedis</taxon>
        <taxon>Chytridiomycota</taxon>
        <taxon>Chytridiomycota incertae sedis</taxon>
        <taxon>Neocallimastigomycetes</taxon>
        <taxon>Neocallimastigales</taxon>
        <taxon>Neocallimastigaceae</taxon>
        <taxon>Piromyces</taxon>
    </lineage>
</organism>
<keyword evidence="4" id="KW-1185">Reference proteome</keyword>
<dbReference type="Proteomes" id="UP000193719">
    <property type="component" value="Unassembled WGS sequence"/>
</dbReference>
<dbReference type="GO" id="GO:0005783">
    <property type="term" value="C:endoplasmic reticulum"/>
    <property type="evidence" value="ECO:0007669"/>
    <property type="project" value="InterPro"/>
</dbReference>
<gene>
    <name evidence="3" type="ORF">BCR36DRAFT_585703</name>
</gene>